<protein>
    <submittedName>
        <fullName evidence="3">Uncharacterized protein</fullName>
    </submittedName>
</protein>
<feature type="region of interest" description="Disordered" evidence="1">
    <location>
        <begin position="302"/>
        <end position="341"/>
    </location>
</feature>
<evidence type="ECO:0000313" key="4">
    <source>
        <dbReference type="Proteomes" id="UP001174936"/>
    </source>
</evidence>
<reference evidence="3" key="1">
    <citation type="submission" date="2023-06" db="EMBL/GenBank/DDBJ databases">
        <title>Genome-scale phylogeny and comparative genomics of the fungal order Sordariales.</title>
        <authorList>
            <consortium name="Lawrence Berkeley National Laboratory"/>
            <person name="Hensen N."/>
            <person name="Bonometti L."/>
            <person name="Westerberg I."/>
            <person name="Brannstrom I.O."/>
            <person name="Guillou S."/>
            <person name="Cros-Aarteil S."/>
            <person name="Calhoun S."/>
            <person name="Haridas S."/>
            <person name="Kuo A."/>
            <person name="Mondo S."/>
            <person name="Pangilinan J."/>
            <person name="Riley R."/>
            <person name="Labutti K."/>
            <person name="Andreopoulos B."/>
            <person name="Lipzen A."/>
            <person name="Chen C."/>
            <person name="Yanf M."/>
            <person name="Daum C."/>
            <person name="Ng V."/>
            <person name="Clum A."/>
            <person name="Steindorff A."/>
            <person name="Ohm R."/>
            <person name="Martin F."/>
            <person name="Silar P."/>
            <person name="Natvig D."/>
            <person name="Lalanne C."/>
            <person name="Gautier V."/>
            <person name="Ament-Velasquez S.L."/>
            <person name="Kruys A."/>
            <person name="Hutchinson M.I."/>
            <person name="Powell A.J."/>
            <person name="Barry K."/>
            <person name="Miller A.N."/>
            <person name="Grigoriev I.V."/>
            <person name="Debuchy R."/>
            <person name="Gladieux P."/>
            <person name="Thoren M.H."/>
            <person name="Johannesson H."/>
        </authorList>
    </citation>
    <scope>NUCLEOTIDE SEQUENCE</scope>
    <source>
        <strain evidence="3">SMH2532-1</strain>
    </source>
</reference>
<feature type="transmembrane region" description="Helical" evidence="2">
    <location>
        <begin position="181"/>
        <end position="201"/>
    </location>
</feature>
<gene>
    <name evidence="3" type="ORF">B0T16DRAFT_419817</name>
</gene>
<sequence length="341" mass="37245">MLKKFSFTVLLVPLMVLLNGGMLVVEVIMLRAGTGSLDNADKHPSYPGWYTLMIDADDYKFSASDPYGLPDSHDFSKRKEFFAIYPSLYCSGQKSEKKGHDSYGNVAYNYEADYCSPWGYQFDLQWLWRVWGVDLIENNYIAQNPRMIWISLITGACATALSVLLKLVGFCFFYAKVASCIVTWVSMACLCATSATSQIWVGNMANGLPKLKVGGTGSISAQGGPYHTRAAWILTAVSCASALIETFILYRHYRLRRARSSSPSNRGRVAVVGGHGGVYQHLGPGGKEGLHGGSQIELIHSSSRAPSPMRGGDASYGGGKGVTVSVTTQESAYEPMRHREA</sequence>
<evidence type="ECO:0000313" key="3">
    <source>
        <dbReference type="EMBL" id="KAK0641428.1"/>
    </source>
</evidence>
<keyword evidence="4" id="KW-1185">Reference proteome</keyword>
<organism evidence="3 4">
    <name type="scientific">Cercophora newfieldiana</name>
    <dbReference type="NCBI Taxonomy" id="92897"/>
    <lineage>
        <taxon>Eukaryota</taxon>
        <taxon>Fungi</taxon>
        <taxon>Dikarya</taxon>
        <taxon>Ascomycota</taxon>
        <taxon>Pezizomycotina</taxon>
        <taxon>Sordariomycetes</taxon>
        <taxon>Sordariomycetidae</taxon>
        <taxon>Sordariales</taxon>
        <taxon>Lasiosphaeriaceae</taxon>
        <taxon>Cercophora</taxon>
    </lineage>
</organism>
<feature type="transmembrane region" description="Helical" evidence="2">
    <location>
        <begin position="147"/>
        <end position="174"/>
    </location>
</feature>
<accession>A0AA39XW91</accession>
<proteinExistence type="predicted"/>
<feature type="transmembrane region" description="Helical" evidence="2">
    <location>
        <begin position="230"/>
        <end position="250"/>
    </location>
</feature>
<name>A0AA39XW91_9PEZI</name>
<comment type="caution">
    <text evidence="3">The sequence shown here is derived from an EMBL/GenBank/DDBJ whole genome shotgun (WGS) entry which is preliminary data.</text>
</comment>
<evidence type="ECO:0000256" key="2">
    <source>
        <dbReference type="SAM" id="Phobius"/>
    </source>
</evidence>
<evidence type="ECO:0000256" key="1">
    <source>
        <dbReference type="SAM" id="MobiDB-lite"/>
    </source>
</evidence>
<keyword evidence="2" id="KW-1133">Transmembrane helix</keyword>
<keyword evidence="2" id="KW-0812">Transmembrane</keyword>
<keyword evidence="2" id="KW-0472">Membrane</keyword>
<dbReference type="Proteomes" id="UP001174936">
    <property type="component" value="Unassembled WGS sequence"/>
</dbReference>
<dbReference type="EMBL" id="JAULSV010000006">
    <property type="protein sequence ID" value="KAK0641428.1"/>
    <property type="molecule type" value="Genomic_DNA"/>
</dbReference>
<dbReference type="AlphaFoldDB" id="A0AA39XW91"/>